<sequence>MRLSLLLVVMLAAPTLTKRLDTIEDGEAFAESRGIMLSAKLENTRQAIAPRSYDYKVGDVELGITQFATGRAAKTWCEVATSTPGFGDIVCNGLVAFQMVGGEDVDRRRMVSALKGKTRYQMPAATTLADAGVDVGVDADAGVDAGSGEARTSEPAVADHSAQPPRNRVGVLPPDMRGYQGIAWGAREGEVKRLHSDIKVAEDGRLYRECVAADFLAICVYSFKNGKLKRVMLQFDSKKAPRGLSQREVVDALQKALETKYGPAKVAEPDWLRKATWENDESTVRLLEEFMSGPFIIYESKRLIAEVEQVPTDGL</sequence>
<protein>
    <recommendedName>
        <fullName evidence="4">Lipoprotein</fullName>
    </recommendedName>
</protein>
<accession>A0ABX7NFJ4</accession>
<evidence type="ECO:0000313" key="3">
    <source>
        <dbReference type="Proteomes" id="UP000663090"/>
    </source>
</evidence>
<name>A0ABX7NFJ4_9BACT</name>
<evidence type="ECO:0008006" key="4">
    <source>
        <dbReference type="Google" id="ProtNLM"/>
    </source>
</evidence>
<reference evidence="2 3" key="1">
    <citation type="submission" date="2021-02" db="EMBL/GenBank/DDBJ databases">
        <title>De Novo genome assembly of isolated myxobacteria.</title>
        <authorList>
            <person name="Stevens D.C."/>
        </authorList>
    </citation>
    <scope>NUCLEOTIDE SEQUENCE [LARGE SCALE GENOMIC DNA]</scope>
    <source>
        <strain evidence="2 3">SCHIC003</strain>
    </source>
</reference>
<gene>
    <name evidence="2" type="ORF">JY572_14770</name>
</gene>
<proteinExistence type="predicted"/>
<evidence type="ECO:0000256" key="1">
    <source>
        <dbReference type="SAM" id="MobiDB-lite"/>
    </source>
</evidence>
<dbReference type="EMBL" id="CP071091">
    <property type="protein sequence ID" value="QSQ17241.1"/>
    <property type="molecule type" value="Genomic_DNA"/>
</dbReference>
<evidence type="ECO:0000313" key="2">
    <source>
        <dbReference type="EMBL" id="QSQ17241.1"/>
    </source>
</evidence>
<dbReference type="RefSeq" id="WP_206718875.1">
    <property type="nucleotide sequence ID" value="NZ_CP071091.1"/>
</dbReference>
<dbReference type="Proteomes" id="UP000663090">
    <property type="component" value="Chromosome"/>
</dbReference>
<feature type="region of interest" description="Disordered" evidence="1">
    <location>
        <begin position="144"/>
        <end position="172"/>
    </location>
</feature>
<organism evidence="2 3">
    <name type="scientific">Myxococcus landrumensis</name>
    <dbReference type="NCBI Taxonomy" id="2813577"/>
    <lineage>
        <taxon>Bacteria</taxon>
        <taxon>Pseudomonadati</taxon>
        <taxon>Myxococcota</taxon>
        <taxon>Myxococcia</taxon>
        <taxon>Myxococcales</taxon>
        <taxon>Cystobacterineae</taxon>
        <taxon>Myxococcaceae</taxon>
        <taxon>Myxococcus</taxon>
    </lineage>
</organism>
<keyword evidence="3" id="KW-1185">Reference proteome</keyword>